<sequence length="512" mass="57643">MASSLIRGKHLICAITDDDQAEIIEDGALFQRDGQIIEVGRYDKLSQRVQPDAVLGDGSHIVVPGFVNAHHHLGITPIQLGCPDVPLELWIPHRLAARSVDPYLDTLYSAFEMIESGITTAQHINSLFFGPVEPCAQVAEAVLRAYRDIGMRVSYSFMMHDQNHLVYEADDQFVARLPPALGRRMAEFFHALELPVADQLKLFEELHQRHQQEPLIRIQLAPGNLHWSSDELLEMFADISTRFAVPMHMHLVETPYQKEYARRRTGTTAVHYLHRHKLLSDKMTLGHGVWLTDDDIDILADTHTHVCHCPSSNLRLRSGIAPLNRLTARGIDVAIGIDEAGINDDRDMLQEMRLMLNLHREPGLEHAVPSPERVFRMATEHGAKTTPFGSQIGTLKPGKAADVVLIRWQQVAGPYMDTDVPVTRAMLHRAKSSGIDTVIVAGDPIYRDGHFMKIDKEAVVRELAESLQVPLTAGEAHRRNIAGELHHHVDAFYRGYLHSDVRKPYYQRNSSV</sequence>
<organism evidence="4 5">
    <name type="scientific">Thiorhodococcus minor</name>
    <dbReference type="NCBI Taxonomy" id="57489"/>
    <lineage>
        <taxon>Bacteria</taxon>
        <taxon>Pseudomonadati</taxon>
        <taxon>Pseudomonadota</taxon>
        <taxon>Gammaproteobacteria</taxon>
        <taxon>Chromatiales</taxon>
        <taxon>Chromatiaceae</taxon>
        <taxon>Thiorhodococcus</taxon>
    </lineage>
</organism>
<evidence type="ECO:0000259" key="3">
    <source>
        <dbReference type="Pfam" id="PF01979"/>
    </source>
</evidence>
<accession>A0A6M0K7N7</accession>
<dbReference type="InterPro" id="IPR011059">
    <property type="entry name" value="Metal-dep_hydrolase_composite"/>
</dbReference>
<dbReference type="InterPro" id="IPR050287">
    <property type="entry name" value="MTA/SAH_deaminase"/>
</dbReference>
<feature type="domain" description="Amidohydrolase-related" evidence="3">
    <location>
        <begin position="61"/>
        <end position="443"/>
    </location>
</feature>
<dbReference type="GO" id="GO:0016810">
    <property type="term" value="F:hydrolase activity, acting on carbon-nitrogen (but not peptide) bonds"/>
    <property type="evidence" value="ECO:0007669"/>
    <property type="project" value="InterPro"/>
</dbReference>
<dbReference type="InterPro" id="IPR006680">
    <property type="entry name" value="Amidohydro-rel"/>
</dbReference>
<dbReference type="InterPro" id="IPR032466">
    <property type="entry name" value="Metal_Hydrolase"/>
</dbReference>
<dbReference type="Pfam" id="PF01979">
    <property type="entry name" value="Amidohydro_1"/>
    <property type="match status" value="1"/>
</dbReference>
<dbReference type="AlphaFoldDB" id="A0A6M0K7N7"/>
<evidence type="ECO:0000256" key="1">
    <source>
        <dbReference type="ARBA" id="ARBA00006745"/>
    </source>
</evidence>
<reference evidence="4 5" key="1">
    <citation type="submission" date="2020-02" db="EMBL/GenBank/DDBJ databases">
        <title>Genome sequences of Thiorhodococcus mannitoliphagus and Thiorhodococcus minor, purple sulfur photosynthetic bacteria in the gammaproteobacterial family, Chromatiaceae.</title>
        <authorList>
            <person name="Aviles F.A."/>
            <person name="Meyer T.E."/>
            <person name="Kyndt J.A."/>
        </authorList>
    </citation>
    <scope>NUCLEOTIDE SEQUENCE [LARGE SCALE GENOMIC DNA]</scope>
    <source>
        <strain evidence="4 5">DSM 11518</strain>
    </source>
</reference>
<gene>
    <name evidence="4" type="ORF">G3446_21355</name>
</gene>
<dbReference type="PANTHER" id="PTHR43794">
    <property type="entry name" value="AMINOHYDROLASE SSNA-RELATED"/>
    <property type="match status" value="1"/>
</dbReference>
<name>A0A6M0K7N7_9GAMM</name>
<evidence type="ECO:0000256" key="2">
    <source>
        <dbReference type="ARBA" id="ARBA00022801"/>
    </source>
</evidence>
<dbReference type="SUPFAM" id="SSF51556">
    <property type="entry name" value="Metallo-dependent hydrolases"/>
    <property type="match status" value="1"/>
</dbReference>
<dbReference type="Proteomes" id="UP000483379">
    <property type="component" value="Unassembled WGS sequence"/>
</dbReference>
<comment type="caution">
    <text evidence="4">The sequence shown here is derived from an EMBL/GenBank/DDBJ whole genome shotgun (WGS) entry which is preliminary data.</text>
</comment>
<keyword evidence="2 4" id="KW-0378">Hydrolase</keyword>
<keyword evidence="5" id="KW-1185">Reference proteome</keyword>
<protein>
    <submittedName>
        <fullName evidence="4">Amidohydrolase family protein</fullName>
    </submittedName>
</protein>
<proteinExistence type="inferred from homology"/>
<evidence type="ECO:0000313" key="4">
    <source>
        <dbReference type="EMBL" id="NEV64395.1"/>
    </source>
</evidence>
<evidence type="ECO:0000313" key="5">
    <source>
        <dbReference type="Proteomes" id="UP000483379"/>
    </source>
</evidence>
<dbReference type="SUPFAM" id="SSF51338">
    <property type="entry name" value="Composite domain of metallo-dependent hydrolases"/>
    <property type="match status" value="1"/>
</dbReference>
<comment type="similarity">
    <text evidence="1">Belongs to the metallo-dependent hydrolases superfamily. ATZ/TRZ family.</text>
</comment>
<dbReference type="Gene3D" id="3.20.20.140">
    <property type="entry name" value="Metal-dependent hydrolases"/>
    <property type="match status" value="1"/>
</dbReference>
<dbReference type="RefSeq" id="WP_164455101.1">
    <property type="nucleotide sequence ID" value="NZ_JAAIJQ010000088.1"/>
</dbReference>
<dbReference type="EMBL" id="JAAIJQ010000088">
    <property type="protein sequence ID" value="NEV64395.1"/>
    <property type="molecule type" value="Genomic_DNA"/>
</dbReference>
<dbReference type="Gene3D" id="2.30.40.10">
    <property type="entry name" value="Urease, subunit C, domain 1"/>
    <property type="match status" value="1"/>
</dbReference>
<dbReference type="PANTHER" id="PTHR43794:SF11">
    <property type="entry name" value="AMIDOHYDROLASE-RELATED DOMAIN-CONTAINING PROTEIN"/>
    <property type="match status" value="1"/>
</dbReference>